<dbReference type="EMBL" id="CAJNOU010007941">
    <property type="protein sequence ID" value="CAF1532404.1"/>
    <property type="molecule type" value="Genomic_DNA"/>
</dbReference>
<reference evidence="3" key="1">
    <citation type="submission" date="2021-02" db="EMBL/GenBank/DDBJ databases">
        <authorList>
            <person name="Nowell W R."/>
        </authorList>
    </citation>
    <scope>NUCLEOTIDE SEQUENCE</scope>
</reference>
<keyword evidence="1" id="KW-0175">Coiled coil</keyword>
<comment type="caution">
    <text evidence="3">The sequence shown here is derived from an EMBL/GenBank/DDBJ whole genome shotgun (WGS) entry which is preliminary data.</text>
</comment>
<feature type="coiled-coil region" evidence="1">
    <location>
        <begin position="18"/>
        <end position="87"/>
    </location>
</feature>
<dbReference type="Proteomes" id="UP000663889">
    <property type="component" value="Unassembled WGS sequence"/>
</dbReference>
<protein>
    <submittedName>
        <fullName evidence="3">Uncharacterized protein</fullName>
    </submittedName>
</protein>
<dbReference type="Proteomes" id="UP000663882">
    <property type="component" value="Unassembled WGS sequence"/>
</dbReference>
<evidence type="ECO:0000313" key="5">
    <source>
        <dbReference type="Proteomes" id="UP000663889"/>
    </source>
</evidence>
<evidence type="ECO:0000313" key="3">
    <source>
        <dbReference type="EMBL" id="CAF1532404.1"/>
    </source>
</evidence>
<accession>A0A815VAU3</accession>
<dbReference type="AlphaFoldDB" id="A0A815VAU3"/>
<gene>
    <name evidence="4" type="ORF">FNK824_LOCUS31583</name>
    <name evidence="2" type="ORF">RFH988_LOCUS31946</name>
    <name evidence="3" type="ORF">SEV965_LOCUS37603</name>
</gene>
<sequence length="96" mass="11158">MGDNSNVLSIIDKENQPVKDEKTNIELLKNENRQLKEENLQLKIQIDKYEDLIKTLMSNQEQLGLSCDNLKKKIIELEKKLEDGQDDSNSPPLYKK</sequence>
<evidence type="ECO:0000256" key="1">
    <source>
        <dbReference type="SAM" id="Coils"/>
    </source>
</evidence>
<evidence type="ECO:0000313" key="2">
    <source>
        <dbReference type="EMBL" id="CAF1344142.1"/>
    </source>
</evidence>
<dbReference type="EMBL" id="CAJNOO010003567">
    <property type="protein sequence ID" value="CAF1344142.1"/>
    <property type="molecule type" value="Genomic_DNA"/>
</dbReference>
<dbReference type="Proteomes" id="UP000663874">
    <property type="component" value="Unassembled WGS sequence"/>
</dbReference>
<organism evidence="3 5">
    <name type="scientific">Rotaria sordida</name>
    <dbReference type="NCBI Taxonomy" id="392033"/>
    <lineage>
        <taxon>Eukaryota</taxon>
        <taxon>Metazoa</taxon>
        <taxon>Spiralia</taxon>
        <taxon>Gnathifera</taxon>
        <taxon>Rotifera</taxon>
        <taxon>Eurotatoria</taxon>
        <taxon>Bdelloidea</taxon>
        <taxon>Philodinida</taxon>
        <taxon>Philodinidae</taxon>
        <taxon>Rotaria</taxon>
    </lineage>
</organism>
<proteinExistence type="predicted"/>
<name>A0A815VAU3_9BILA</name>
<evidence type="ECO:0000313" key="4">
    <source>
        <dbReference type="EMBL" id="CAF4105231.1"/>
    </source>
</evidence>
<dbReference type="Gene3D" id="1.20.5.340">
    <property type="match status" value="1"/>
</dbReference>
<dbReference type="EMBL" id="CAJOBE010010307">
    <property type="protein sequence ID" value="CAF4105231.1"/>
    <property type="molecule type" value="Genomic_DNA"/>
</dbReference>